<dbReference type="PANTHER" id="PTHR28004">
    <property type="entry name" value="ZGC:162816-RELATED"/>
    <property type="match status" value="1"/>
</dbReference>
<sequence length="388" mass="40841">MTGSERADGVGFARLERATRVLEPPYAVIDLAALRENAAGLARRAGGKPVRPATHAVRCRSLLRMVLELPGFRGLLAQTLPEALWLAEEFEDVLVASPTADPVALHRLATDRRLAGRITLMADRTDHLDLIADAVRAARGRPGGGRPLRVCLDLDASLRLLGGRLRFGARRSPVHRPAQAAALARATLARPALRLAGVRCHETRLPAVRLLRRMSRAELRRRRAEAVAAVRAVAPLEFVSGGGTGSLADAAAEAAVTELTAGSGLLGPAPPGGQPAAFFVHSVVRVPDPRTATVLGGGWVASGPAGPDRLPVPVWPPGLRLTRQEGAGEVETPLTGPGAAGLGVGDRVWFRHGRAGELAERVTALHLLDGDRISGTAATYRGEGRAFV</sequence>
<dbReference type="GO" id="GO:0036088">
    <property type="term" value="P:D-serine catabolic process"/>
    <property type="evidence" value="ECO:0007669"/>
    <property type="project" value="TreeGrafter"/>
</dbReference>
<protein>
    <submittedName>
        <fullName evidence="2">D-serine deaminase, pyridoxal phosphate-dependent</fullName>
    </submittedName>
</protein>
<dbReference type="AlphaFoldDB" id="A0A1I1SH77"/>
<dbReference type="SUPFAM" id="SSF51419">
    <property type="entry name" value="PLP-binding barrel"/>
    <property type="match status" value="1"/>
</dbReference>
<evidence type="ECO:0000313" key="3">
    <source>
        <dbReference type="Proteomes" id="UP000199207"/>
    </source>
</evidence>
<dbReference type="PANTHER" id="PTHR28004:SF2">
    <property type="entry name" value="D-SERINE DEHYDRATASE"/>
    <property type="match status" value="1"/>
</dbReference>
<accession>A0A1I1SH77</accession>
<dbReference type="OrthoDB" id="2445260at2"/>
<dbReference type="STRING" id="910347.SAMN05421773_11630"/>
<dbReference type="Gene3D" id="3.20.20.10">
    <property type="entry name" value="Alanine racemase"/>
    <property type="match status" value="1"/>
</dbReference>
<dbReference type="Proteomes" id="UP000199207">
    <property type="component" value="Unassembled WGS sequence"/>
</dbReference>
<dbReference type="InterPro" id="IPR029066">
    <property type="entry name" value="PLP-binding_barrel"/>
</dbReference>
<dbReference type="EMBL" id="FOLM01000016">
    <property type="protein sequence ID" value="SFD45834.1"/>
    <property type="molecule type" value="Genomic_DNA"/>
</dbReference>
<name>A0A1I1SH77_9ACTN</name>
<dbReference type="Pfam" id="PF01168">
    <property type="entry name" value="Ala_racemase_N"/>
    <property type="match status" value="1"/>
</dbReference>
<evidence type="ECO:0000313" key="2">
    <source>
        <dbReference type="EMBL" id="SFD45834.1"/>
    </source>
</evidence>
<gene>
    <name evidence="2" type="ORF">SAMN05421773_11630</name>
</gene>
<reference evidence="2 3" key="1">
    <citation type="submission" date="2016-10" db="EMBL/GenBank/DDBJ databases">
        <authorList>
            <person name="de Groot N.N."/>
        </authorList>
    </citation>
    <scope>NUCLEOTIDE SEQUENCE [LARGE SCALE GENOMIC DNA]</scope>
    <source>
        <strain evidence="2 3">CGMCC 4.5739</strain>
    </source>
</reference>
<dbReference type="InterPro" id="IPR051466">
    <property type="entry name" value="D-amino_acid_metab_enzyme"/>
</dbReference>
<dbReference type="RefSeq" id="WP_093840892.1">
    <property type="nucleotide sequence ID" value="NZ_FOLM01000016.1"/>
</dbReference>
<evidence type="ECO:0000259" key="1">
    <source>
        <dbReference type="Pfam" id="PF01168"/>
    </source>
</evidence>
<keyword evidence="3" id="KW-1185">Reference proteome</keyword>
<feature type="domain" description="Alanine racemase N-terminal" evidence="1">
    <location>
        <begin position="29"/>
        <end position="270"/>
    </location>
</feature>
<proteinExistence type="predicted"/>
<dbReference type="InterPro" id="IPR001608">
    <property type="entry name" value="Ala_racemase_N"/>
</dbReference>
<organism evidence="2 3">
    <name type="scientific">Streptomyces aidingensis</name>
    <dbReference type="NCBI Taxonomy" id="910347"/>
    <lineage>
        <taxon>Bacteria</taxon>
        <taxon>Bacillati</taxon>
        <taxon>Actinomycetota</taxon>
        <taxon>Actinomycetes</taxon>
        <taxon>Kitasatosporales</taxon>
        <taxon>Streptomycetaceae</taxon>
        <taxon>Streptomyces</taxon>
    </lineage>
</organism>
<dbReference type="GO" id="GO:0008721">
    <property type="term" value="F:D-serine ammonia-lyase activity"/>
    <property type="evidence" value="ECO:0007669"/>
    <property type="project" value="TreeGrafter"/>
</dbReference>